<reference evidence="1 2" key="1">
    <citation type="submission" date="2018-03" db="EMBL/GenBank/DDBJ databases">
        <title>Characteristics and genome of n-alkane degrading marine bacteria Gordonia iterans isolated from crude oil contaminated in Tae-an, South Korea.</title>
        <authorList>
            <person name="Lee S.-S."/>
            <person name="Kim H."/>
        </authorList>
    </citation>
    <scope>NUCLEOTIDE SEQUENCE [LARGE SCALE GENOMIC DNA]</scope>
    <source>
        <strain evidence="1 2">Co17</strain>
    </source>
</reference>
<dbReference type="KEGG" id="git:C6V83_04185"/>
<accession>A0A2S0KD40</accession>
<dbReference type="OrthoDB" id="4578080at2"/>
<sequence>MTHPDQSDRPELETVASHDDVADFGIPVSLDEIGATVAVEREFLTALVWAPGELTTSIVRALVGDGRLAAHAPLFYLPGHGEVFRLVVESVDAAAPLAPADLARHFTDPRATAPFRNLLMEIASPNPAGPWPLPTDADLPALAQAVVDQWHRRGYQALLERMGTVLAEERNDDLGAHWEALSLHQRTAERTRAAVLDALGGLTVDPAPS</sequence>
<dbReference type="Proteomes" id="UP000239814">
    <property type="component" value="Chromosome"/>
</dbReference>
<dbReference type="Gene3D" id="1.10.860.10">
    <property type="entry name" value="DNAb Helicase, Chain A"/>
    <property type="match status" value="1"/>
</dbReference>
<keyword evidence="2" id="KW-1185">Reference proteome</keyword>
<dbReference type="InterPro" id="IPR016136">
    <property type="entry name" value="DNA_helicase_N/primase_C"/>
</dbReference>
<evidence type="ECO:0000313" key="1">
    <source>
        <dbReference type="EMBL" id="AVL99598.1"/>
    </source>
</evidence>
<name>A0A2S0KD40_9ACTN</name>
<evidence type="ECO:0000313" key="2">
    <source>
        <dbReference type="Proteomes" id="UP000239814"/>
    </source>
</evidence>
<dbReference type="RefSeq" id="WP_105941333.1">
    <property type="nucleotide sequence ID" value="NZ_CP027433.1"/>
</dbReference>
<dbReference type="AlphaFoldDB" id="A0A2S0KD40"/>
<proteinExistence type="predicted"/>
<organism evidence="1 2">
    <name type="scientific">Gordonia iterans</name>
    <dbReference type="NCBI Taxonomy" id="1004901"/>
    <lineage>
        <taxon>Bacteria</taxon>
        <taxon>Bacillati</taxon>
        <taxon>Actinomycetota</taxon>
        <taxon>Actinomycetes</taxon>
        <taxon>Mycobacteriales</taxon>
        <taxon>Gordoniaceae</taxon>
        <taxon>Gordonia</taxon>
    </lineage>
</organism>
<protein>
    <submittedName>
        <fullName evidence="1">Uncharacterized protein</fullName>
    </submittedName>
</protein>
<dbReference type="EMBL" id="CP027433">
    <property type="protein sequence ID" value="AVL99598.1"/>
    <property type="molecule type" value="Genomic_DNA"/>
</dbReference>
<gene>
    <name evidence="1" type="ORF">C6V83_04185</name>
</gene>